<comment type="caution">
    <text evidence="8">The sequence shown here is derived from an EMBL/GenBank/DDBJ whole genome shotgun (WGS) entry which is preliminary data.</text>
</comment>
<evidence type="ECO:0000256" key="6">
    <source>
        <dbReference type="ARBA" id="ARBA00022898"/>
    </source>
</evidence>
<dbReference type="GO" id="GO:0005829">
    <property type="term" value="C:cytosol"/>
    <property type="evidence" value="ECO:0007669"/>
    <property type="project" value="TreeGrafter"/>
</dbReference>
<reference evidence="8" key="1">
    <citation type="submission" date="2022-09" db="EMBL/GenBank/DDBJ databases">
        <title>Intensive care unit water sources are persistently colonized with multi-drug resistant bacteria and are the site of extensive horizontal gene transfer of antibiotic resistance genes.</title>
        <authorList>
            <person name="Diorio-Toth L."/>
        </authorList>
    </citation>
    <scope>NUCLEOTIDE SEQUENCE</scope>
    <source>
        <strain evidence="8">GD04000</strain>
    </source>
</reference>
<evidence type="ECO:0000313" key="8">
    <source>
        <dbReference type="EMBL" id="MDH0567052.1"/>
    </source>
</evidence>
<dbReference type="RefSeq" id="WP_096827014.1">
    <property type="nucleotide sequence ID" value="NZ_JANKBU010000021.1"/>
</dbReference>
<dbReference type="Gene3D" id="3.90.1150.10">
    <property type="entry name" value="Aspartate Aminotransferase, domain 1"/>
    <property type="match status" value="1"/>
</dbReference>
<proteinExistence type="inferred from homology"/>
<dbReference type="Pfam" id="PF00155">
    <property type="entry name" value="Aminotran_1_2"/>
    <property type="match status" value="1"/>
</dbReference>
<name>A0AB35KXE9_ECTOL</name>
<dbReference type="InterPro" id="IPR000796">
    <property type="entry name" value="Asp_trans"/>
</dbReference>
<keyword evidence="4 8" id="KW-0032">Aminotransferase</keyword>
<comment type="subunit">
    <text evidence="3">Homodimer.</text>
</comment>
<dbReference type="InterPro" id="IPR015421">
    <property type="entry name" value="PyrdxlP-dep_Trfase_major"/>
</dbReference>
<keyword evidence="6" id="KW-0663">Pyridoxal phosphate</keyword>
<keyword evidence="5" id="KW-0808">Transferase</keyword>
<organism evidence="8 9">
    <name type="scientific">Ectopseudomonas oleovorans</name>
    <name type="common">Pseudomonas oleovorans</name>
    <dbReference type="NCBI Taxonomy" id="301"/>
    <lineage>
        <taxon>Bacteria</taxon>
        <taxon>Pseudomonadati</taxon>
        <taxon>Pseudomonadota</taxon>
        <taxon>Gammaproteobacteria</taxon>
        <taxon>Pseudomonadales</taxon>
        <taxon>Pseudomonadaceae</taxon>
        <taxon>Ectopseudomonas</taxon>
    </lineage>
</organism>
<dbReference type="GO" id="GO:0030170">
    <property type="term" value="F:pyridoxal phosphate binding"/>
    <property type="evidence" value="ECO:0007669"/>
    <property type="project" value="InterPro"/>
</dbReference>
<dbReference type="GO" id="GO:0004069">
    <property type="term" value="F:L-aspartate:2-oxoglutarate aminotransferase activity"/>
    <property type="evidence" value="ECO:0007669"/>
    <property type="project" value="TreeGrafter"/>
</dbReference>
<evidence type="ECO:0000313" key="9">
    <source>
        <dbReference type="Proteomes" id="UP001159292"/>
    </source>
</evidence>
<dbReference type="PANTHER" id="PTHR11879:SF22">
    <property type="entry name" value="ASPARTATE AMINOTRANSFERASE, MITOCHONDRIAL"/>
    <property type="match status" value="1"/>
</dbReference>
<evidence type="ECO:0000256" key="3">
    <source>
        <dbReference type="ARBA" id="ARBA00011738"/>
    </source>
</evidence>
<dbReference type="InterPro" id="IPR015424">
    <property type="entry name" value="PyrdxlP-dep_Trfase"/>
</dbReference>
<comment type="similarity">
    <text evidence="2">Belongs to the class-I pyridoxal-phosphate-dependent aminotransferase family.</text>
</comment>
<dbReference type="InterPro" id="IPR004839">
    <property type="entry name" value="Aminotransferase_I/II_large"/>
</dbReference>
<protein>
    <submittedName>
        <fullName evidence="8">Aspartate/tyrosine/aromatic aminotransferase</fullName>
    </submittedName>
</protein>
<dbReference type="EMBL" id="JAOEET010000013">
    <property type="protein sequence ID" value="MDH0567052.1"/>
    <property type="molecule type" value="Genomic_DNA"/>
</dbReference>
<dbReference type="SUPFAM" id="SSF53383">
    <property type="entry name" value="PLP-dependent transferases"/>
    <property type="match status" value="1"/>
</dbReference>
<dbReference type="AlphaFoldDB" id="A0AB35KXE9"/>
<evidence type="ECO:0000256" key="1">
    <source>
        <dbReference type="ARBA" id="ARBA00001933"/>
    </source>
</evidence>
<dbReference type="GO" id="GO:0004838">
    <property type="term" value="F:L-tyrosine-2-oxoglutarate transaminase activity"/>
    <property type="evidence" value="ECO:0007669"/>
    <property type="project" value="TreeGrafter"/>
</dbReference>
<evidence type="ECO:0000256" key="2">
    <source>
        <dbReference type="ARBA" id="ARBA00007441"/>
    </source>
</evidence>
<evidence type="ECO:0000256" key="4">
    <source>
        <dbReference type="ARBA" id="ARBA00022576"/>
    </source>
</evidence>
<dbReference type="CDD" id="cd00609">
    <property type="entry name" value="AAT_like"/>
    <property type="match status" value="1"/>
</dbReference>
<dbReference type="Proteomes" id="UP001159292">
    <property type="component" value="Unassembled WGS sequence"/>
</dbReference>
<accession>A0AB35KXE9</accession>
<dbReference type="PRINTS" id="PR00799">
    <property type="entry name" value="TRANSAMINASE"/>
</dbReference>
<evidence type="ECO:0000256" key="5">
    <source>
        <dbReference type="ARBA" id="ARBA00022679"/>
    </source>
</evidence>
<dbReference type="GO" id="GO:0033585">
    <property type="term" value="P:L-phenylalanine biosynthetic process from chorismate via phenylpyruvate"/>
    <property type="evidence" value="ECO:0007669"/>
    <property type="project" value="TreeGrafter"/>
</dbReference>
<dbReference type="FunFam" id="3.40.640.10:FF:000066">
    <property type="entry name" value="Aspartate aminotransferase"/>
    <property type="match status" value="1"/>
</dbReference>
<gene>
    <name evidence="8" type="ORF">N7671_07250</name>
</gene>
<evidence type="ECO:0000259" key="7">
    <source>
        <dbReference type="Pfam" id="PF00155"/>
    </source>
</evidence>
<dbReference type="GO" id="GO:0042802">
    <property type="term" value="F:identical protein binding"/>
    <property type="evidence" value="ECO:0007669"/>
    <property type="project" value="TreeGrafter"/>
</dbReference>
<dbReference type="InterPro" id="IPR015422">
    <property type="entry name" value="PyrdxlP-dep_Trfase_small"/>
</dbReference>
<sequence>MSHFASVARVPGDPILSLMEAYRQDRNAAKLDLGVGVYKDAQGLTPIPRAVKLAEQRLIDSELTKTYVGGHGDAAFAERLSQLVLGADSPLLADQRAAATQTPGGTGALRLAGDFIRHCLPGRGIWLSDPTWPIHETLFAEAGLKVGHYPYVGADNRLDVEAMIAALTHLPKGDVVLLHACCHNPTGFDLGPRDFKRVLEVIKARELLPLIDFAYQGFGDGLEQDAWAVRLFAAELPELLITSSCSKNFGLYRERTGALLVCAGDADKLVDIRSQLAYLARNLWSTPPAHGAAVVAEILGDAELRKLWQDELESMRLRVASLRRGLVEALAPHGLNERFAHIAEQRGMFSYTGLTPVQVQRLREDFSVYMVGSGRANVAGLDATRLEQLAAAIARVCG</sequence>
<dbReference type="NCBIfam" id="NF006719">
    <property type="entry name" value="PRK09257.1"/>
    <property type="match status" value="1"/>
</dbReference>
<comment type="cofactor">
    <cofactor evidence="1">
        <name>pyridoxal 5'-phosphate</name>
        <dbReference type="ChEBI" id="CHEBI:597326"/>
    </cofactor>
</comment>
<feature type="domain" description="Aminotransferase class I/classII large" evidence="7">
    <location>
        <begin position="30"/>
        <end position="393"/>
    </location>
</feature>
<dbReference type="PANTHER" id="PTHR11879">
    <property type="entry name" value="ASPARTATE AMINOTRANSFERASE"/>
    <property type="match status" value="1"/>
</dbReference>
<dbReference type="Gene3D" id="3.40.640.10">
    <property type="entry name" value="Type I PLP-dependent aspartate aminotransferase-like (Major domain)"/>
    <property type="match status" value="1"/>
</dbReference>